<sequence length="156" mass="17180">MKNLYAFGLGAVAVLCAANVSAMQLTKDQLDKGVKQYIKEIPQCVALQVTRDQQVGRAWFYELKGNATIEIVARLGDSSVDSIEVVSSAKNDGAMRDMMCVTVALMRGIQPEYITVDEAIKDAAHLWENAAQKPFKKAFFFDTFTAKLTPLSLVVQ</sequence>
<keyword evidence="1" id="KW-0732">Signal</keyword>
<dbReference type="OrthoDB" id="8690182at2"/>
<name>A0A4R3UQ41_9BURK</name>
<evidence type="ECO:0000313" key="2">
    <source>
        <dbReference type="EMBL" id="TCU93935.1"/>
    </source>
</evidence>
<comment type="caution">
    <text evidence="2">The sequence shown here is derived from an EMBL/GenBank/DDBJ whole genome shotgun (WGS) entry which is preliminary data.</text>
</comment>
<feature type="signal peptide" evidence="1">
    <location>
        <begin position="1"/>
        <end position="22"/>
    </location>
</feature>
<reference evidence="2 3" key="1">
    <citation type="submission" date="2019-03" db="EMBL/GenBank/DDBJ databases">
        <title>Genomic Encyclopedia of Type Strains, Phase IV (KMG-IV): sequencing the most valuable type-strain genomes for metagenomic binning, comparative biology and taxonomic classification.</title>
        <authorList>
            <person name="Goeker M."/>
        </authorList>
    </citation>
    <scope>NUCLEOTIDE SEQUENCE [LARGE SCALE GENOMIC DNA]</scope>
    <source>
        <strain evidence="2 3">DSM 100048</strain>
    </source>
</reference>
<organism evidence="2 3">
    <name type="scientific">Paracandidimonas soli</name>
    <dbReference type="NCBI Taxonomy" id="1917182"/>
    <lineage>
        <taxon>Bacteria</taxon>
        <taxon>Pseudomonadati</taxon>
        <taxon>Pseudomonadota</taxon>
        <taxon>Betaproteobacteria</taxon>
        <taxon>Burkholderiales</taxon>
        <taxon>Alcaligenaceae</taxon>
        <taxon>Paracandidimonas</taxon>
    </lineage>
</organism>
<accession>A0A4R3UQ41</accession>
<dbReference type="AlphaFoldDB" id="A0A4R3UQ41"/>
<keyword evidence="3" id="KW-1185">Reference proteome</keyword>
<evidence type="ECO:0000313" key="3">
    <source>
        <dbReference type="Proteomes" id="UP000294692"/>
    </source>
</evidence>
<gene>
    <name evidence="2" type="ORF">EV686_110103</name>
</gene>
<dbReference type="Proteomes" id="UP000294692">
    <property type="component" value="Unassembled WGS sequence"/>
</dbReference>
<evidence type="ECO:0000256" key="1">
    <source>
        <dbReference type="SAM" id="SignalP"/>
    </source>
</evidence>
<proteinExistence type="predicted"/>
<dbReference type="EMBL" id="SMBX01000010">
    <property type="protein sequence ID" value="TCU93935.1"/>
    <property type="molecule type" value="Genomic_DNA"/>
</dbReference>
<feature type="chain" id="PRO_5020889326" evidence="1">
    <location>
        <begin position="23"/>
        <end position="156"/>
    </location>
</feature>
<protein>
    <submittedName>
        <fullName evidence="2">Uncharacterized protein</fullName>
    </submittedName>
</protein>
<dbReference type="RefSeq" id="WP_132477974.1">
    <property type="nucleotide sequence ID" value="NZ_JBHRVM010000001.1"/>
</dbReference>